<name>A0A1V8SNI0_9PEZI</name>
<dbReference type="EMBL" id="NAJO01000034">
    <property type="protein sequence ID" value="OQO00727.1"/>
    <property type="molecule type" value="Genomic_DNA"/>
</dbReference>
<dbReference type="Proteomes" id="UP000192596">
    <property type="component" value="Unassembled WGS sequence"/>
</dbReference>
<gene>
    <name evidence="1" type="ORF">B0A48_13218</name>
</gene>
<evidence type="ECO:0000313" key="2">
    <source>
        <dbReference type="Proteomes" id="UP000192596"/>
    </source>
</evidence>
<evidence type="ECO:0000313" key="1">
    <source>
        <dbReference type="EMBL" id="OQO00727.1"/>
    </source>
</evidence>
<comment type="caution">
    <text evidence="1">The sequence shown here is derived from an EMBL/GenBank/DDBJ whole genome shotgun (WGS) entry which is preliminary data.</text>
</comment>
<dbReference type="AlphaFoldDB" id="A0A1V8SNI0"/>
<keyword evidence="2" id="KW-1185">Reference proteome</keyword>
<proteinExistence type="predicted"/>
<sequence>MPRPGVLMRIVEPKIPGSLLETDPLSLDGTDAIYQLEATDGQRPSQNTLYFLSDVSSVLRNEQSYQNDVQSHENSLVSISWVIASLISGQPRIEDNHQVPDVPLGVEVVVNGSTPKVDKEGDYHAWYDQEHVGKLGLVPGWRAMRRYKLEAGFGDVETASFYGVNFYDQVNGLGGPEWKAGVTDWTLRIRDQAAKPNVRRTWRLMGVSNAA</sequence>
<reference evidence="2" key="1">
    <citation type="submission" date="2017-03" db="EMBL/GenBank/DDBJ databases">
        <title>Genomes of endolithic fungi from Antarctica.</title>
        <authorList>
            <person name="Coleine C."/>
            <person name="Masonjones S."/>
            <person name="Stajich J.E."/>
        </authorList>
    </citation>
    <scope>NUCLEOTIDE SEQUENCE [LARGE SCALE GENOMIC DNA]</scope>
    <source>
        <strain evidence="2">CCFEE 5527</strain>
    </source>
</reference>
<dbReference type="InParanoid" id="A0A1V8SNI0"/>
<protein>
    <submittedName>
        <fullName evidence="1">Uncharacterized protein</fullName>
    </submittedName>
</protein>
<accession>A0A1V8SNI0</accession>
<dbReference type="OrthoDB" id="2851338at2759"/>
<organism evidence="1 2">
    <name type="scientific">Cryoendolithus antarcticus</name>
    <dbReference type="NCBI Taxonomy" id="1507870"/>
    <lineage>
        <taxon>Eukaryota</taxon>
        <taxon>Fungi</taxon>
        <taxon>Dikarya</taxon>
        <taxon>Ascomycota</taxon>
        <taxon>Pezizomycotina</taxon>
        <taxon>Dothideomycetes</taxon>
        <taxon>Dothideomycetidae</taxon>
        <taxon>Cladosporiales</taxon>
        <taxon>Cladosporiaceae</taxon>
        <taxon>Cryoendolithus</taxon>
    </lineage>
</organism>